<organism evidence="4 5">
    <name type="scientific">Comamonas endophytica</name>
    <dbReference type="NCBI Taxonomy" id="2949090"/>
    <lineage>
        <taxon>Bacteria</taxon>
        <taxon>Pseudomonadati</taxon>
        <taxon>Pseudomonadota</taxon>
        <taxon>Betaproteobacteria</taxon>
        <taxon>Burkholderiales</taxon>
        <taxon>Comamonadaceae</taxon>
        <taxon>Comamonas</taxon>
    </lineage>
</organism>
<evidence type="ECO:0000313" key="4">
    <source>
        <dbReference type="EMBL" id="UYG50204.1"/>
    </source>
</evidence>
<gene>
    <name evidence="4" type="ORF">M9799_08720</name>
</gene>
<dbReference type="Pfam" id="PF06439">
    <property type="entry name" value="3keto-disac_hyd"/>
    <property type="match status" value="1"/>
</dbReference>
<accession>A0ABY6G5D3</accession>
<feature type="region of interest" description="Disordered" evidence="1">
    <location>
        <begin position="19"/>
        <end position="63"/>
    </location>
</feature>
<dbReference type="PANTHER" id="PTHR46211">
    <property type="entry name" value="GLYCEROPHOSPHORYL DIESTER PHOSPHODIESTERASE"/>
    <property type="match status" value="1"/>
</dbReference>
<dbReference type="PROSITE" id="PS51704">
    <property type="entry name" value="GP_PDE"/>
    <property type="match status" value="1"/>
</dbReference>
<name>A0ABY6G5D3_9BURK</name>
<dbReference type="PROSITE" id="PS51257">
    <property type="entry name" value="PROKAR_LIPOPROTEIN"/>
    <property type="match status" value="1"/>
</dbReference>
<dbReference type="InterPro" id="IPR010496">
    <property type="entry name" value="AL/BT2_dom"/>
</dbReference>
<dbReference type="InterPro" id="IPR030395">
    <property type="entry name" value="GP_PDE_dom"/>
</dbReference>
<evidence type="ECO:0000313" key="5">
    <source>
        <dbReference type="Proteomes" id="UP001162800"/>
    </source>
</evidence>
<protein>
    <submittedName>
        <fullName evidence="4">Glycerophosphodiester phosphodiesterase family protein</fullName>
    </submittedName>
</protein>
<dbReference type="SUPFAM" id="SSF51695">
    <property type="entry name" value="PLC-like phosphodiesterases"/>
    <property type="match status" value="1"/>
</dbReference>
<dbReference type="Gene3D" id="2.60.120.560">
    <property type="entry name" value="Exo-inulinase, domain 1"/>
    <property type="match status" value="1"/>
</dbReference>
<proteinExistence type="predicted"/>
<feature type="domain" description="GP-PDE" evidence="3">
    <location>
        <begin position="487"/>
        <end position="730"/>
    </location>
</feature>
<dbReference type="Gene3D" id="3.20.20.190">
    <property type="entry name" value="Phosphatidylinositol (PI) phosphodiesterase"/>
    <property type="match status" value="1"/>
</dbReference>
<evidence type="ECO:0000256" key="1">
    <source>
        <dbReference type="SAM" id="MobiDB-lite"/>
    </source>
</evidence>
<keyword evidence="5" id="KW-1185">Reference proteome</keyword>
<feature type="compositionally biased region" description="Pro residues" evidence="1">
    <location>
        <begin position="36"/>
        <end position="63"/>
    </location>
</feature>
<evidence type="ECO:0000256" key="2">
    <source>
        <dbReference type="SAM" id="SignalP"/>
    </source>
</evidence>
<dbReference type="EMBL" id="CP106881">
    <property type="protein sequence ID" value="UYG50204.1"/>
    <property type="molecule type" value="Genomic_DNA"/>
</dbReference>
<dbReference type="Proteomes" id="UP001162800">
    <property type="component" value="Chromosome"/>
</dbReference>
<evidence type="ECO:0000259" key="3">
    <source>
        <dbReference type="PROSITE" id="PS51704"/>
    </source>
</evidence>
<feature type="chain" id="PRO_5045189662" evidence="2">
    <location>
        <begin position="21"/>
        <end position="822"/>
    </location>
</feature>
<dbReference type="InterPro" id="IPR017946">
    <property type="entry name" value="PLC-like_Pdiesterase_TIM-brl"/>
</dbReference>
<keyword evidence="2" id="KW-0732">Signal</keyword>
<dbReference type="PANTHER" id="PTHR46211:SF14">
    <property type="entry name" value="GLYCEROPHOSPHODIESTER PHOSPHODIESTERASE"/>
    <property type="match status" value="1"/>
</dbReference>
<dbReference type="Pfam" id="PF03009">
    <property type="entry name" value="GDPD"/>
    <property type="match status" value="1"/>
</dbReference>
<reference evidence="4" key="1">
    <citation type="submission" date="2022-09" db="EMBL/GenBank/DDBJ databases">
        <title>The complete genome of Acidovorax sp. 5MLIR.</title>
        <authorList>
            <person name="Liu L."/>
            <person name="Yue J."/>
            <person name="Yang F."/>
            <person name="Yuan J."/>
            <person name="Li L."/>
        </authorList>
    </citation>
    <scope>NUCLEOTIDE SEQUENCE</scope>
    <source>
        <strain evidence="4">5MLIR</strain>
    </source>
</reference>
<feature type="signal peptide" evidence="2">
    <location>
        <begin position="1"/>
        <end position="20"/>
    </location>
</feature>
<dbReference type="RefSeq" id="WP_263724882.1">
    <property type="nucleotide sequence ID" value="NZ_CP106881.1"/>
</dbReference>
<sequence>MNKSKTVAAAVLAISLAACGGDGDDNTSVPADPTTPTLPTPEIPVTPAPTPETPAPGEPTPETPDPVAEVYIDESFEGLSALPAGWTTLAANKGTVSVRNGSLYIDGRAHSTQMTAVALPASLQELGNYRIDVQFTLESPNNTGRWGSVMYRTSSADSAIPHEPYYQFAIRADATASNGTEFALRKGGAWTVAGTKAYSEAIDPAKVYTATVIVHGNRVRQYLDNTLMHDMALDAAMAKGGIGLQTAGAIMRVDSIKVTQQLTALPDVSKVITVQDTGTLAAMAPTLVQSMTAQTRLAGSGASNALFHIDATLNLRSANGESLGSLAQYLAPADRATIPVLRIADDATVRALAAFAVDNDLSDVTLLSGDIELLARARTAIPAVRTAVDFSGSAFLGNTSQDILQVVSATNRAKAKIAVLPATMTNRTTVAHLQRLLITPWASSTATNAAAAAEVLTTGVNGVVTAHADIYSAVLKKLPAGTLLRKPLVIGHRGMPGDRANLTGQFADENTLEGARAAAAVGADGIENDIYMTVDNHLVIMHDTTVERTTDGGPRKIEEMTLAEVKALKTRPGGYSVPTLQEFFTEFKGRNLSHIVELKSASAGIVPLLKQELEQAGVKDQVVTISFLGDQLKRMGTTLPDISGGFLNSNLDNGDVGAGVRTILNSTQLYSSTYNPAYQVLKQPTMEAAKHRGITFWPWTVNNANDFYRFYSYGTHGITTDHAYLAKDFPVAIATAATASATAGSPFSAALTLTTQVGATSTAASNQLVVLDGSPAHSVAADGRVTFTATGTATVLPGYSYRMGDGTYSYTIFGKPMTVTVR</sequence>